<protein>
    <submittedName>
        <fullName evidence="1">Uncharacterized protein</fullName>
    </submittedName>
</protein>
<dbReference type="EMBL" id="GGEC01047127">
    <property type="protein sequence ID" value="MBX27611.1"/>
    <property type="molecule type" value="Transcribed_RNA"/>
</dbReference>
<evidence type="ECO:0000313" key="1">
    <source>
        <dbReference type="EMBL" id="MBX27611.1"/>
    </source>
</evidence>
<sequence length="34" mass="3968">MSQQDSEDSTKLNQRNPRAFCSPFFLFFLISLAK</sequence>
<proteinExistence type="predicted"/>
<dbReference type="AlphaFoldDB" id="A0A2P2MBM7"/>
<organism evidence="1">
    <name type="scientific">Rhizophora mucronata</name>
    <name type="common">Asiatic mangrove</name>
    <dbReference type="NCBI Taxonomy" id="61149"/>
    <lineage>
        <taxon>Eukaryota</taxon>
        <taxon>Viridiplantae</taxon>
        <taxon>Streptophyta</taxon>
        <taxon>Embryophyta</taxon>
        <taxon>Tracheophyta</taxon>
        <taxon>Spermatophyta</taxon>
        <taxon>Magnoliopsida</taxon>
        <taxon>eudicotyledons</taxon>
        <taxon>Gunneridae</taxon>
        <taxon>Pentapetalae</taxon>
        <taxon>rosids</taxon>
        <taxon>fabids</taxon>
        <taxon>Malpighiales</taxon>
        <taxon>Rhizophoraceae</taxon>
        <taxon>Rhizophora</taxon>
    </lineage>
</organism>
<reference evidence="1" key="1">
    <citation type="submission" date="2018-02" db="EMBL/GenBank/DDBJ databases">
        <title>Rhizophora mucronata_Transcriptome.</title>
        <authorList>
            <person name="Meera S.P."/>
            <person name="Sreeshan A."/>
            <person name="Augustine A."/>
        </authorList>
    </citation>
    <scope>NUCLEOTIDE SEQUENCE</scope>
    <source>
        <tissue evidence="1">Leaf</tissue>
    </source>
</reference>
<accession>A0A2P2MBM7</accession>
<name>A0A2P2MBM7_RHIMU</name>